<reference evidence="2" key="1">
    <citation type="submission" date="2015-09" db="EMBL/GenBank/DDBJ databases">
        <title>Complete sequence of Algoriphagus sp. M8-2.</title>
        <authorList>
            <person name="Shintani M."/>
        </authorList>
    </citation>
    <scope>NUCLEOTIDE SEQUENCE [LARGE SCALE GENOMIC DNA]</scope>
    <source>
        <strain evidence="2">M8-2</strain>
    </source>
</reference>
<protein>
    <submittedName>
        <fullName evidence="1">Uncharacterized protein</fullName>
    </submittedName>
</protein>
<dbReference type="STRING" id="1727163.AO498_06655"/>
<sequence>MATGRIKITITDQIWSQLESQQNPSTIFLDPISLYKKLDWTDIPEKVDTLNQLYSWVFDEVIVAQKSLHVYWPIGDKTSEPWFQLLQLSNNEKIDFALKPSVSFTSERNELHPEIVQQWQELILILLQSLLEDLTINSQFEEIGTLTFGKESIFLFKTSTDGGNYYGFAEMNSPIETSEVAYSGVELFSFEDIDVYESFEEMVLVLFRIKDIEVYNSSFMDKSLEKQYFTLLLNQENSFNLILRWLDTYSLN</sequence>
<dbReference type="KEGG" id="alm:AO498_06655"/>
<name>A0A142ELT2_9BACT</name>
<dbReference type="PATRIC" id="fig|1727163.4.peg.1379"/>
<dbReference type="AlphaFoldDB" id="A0A142ELT2"/>
<keyword evidence="2" id="KW-1185">Reference proteome</keyword>
<dbReference type="RefSeq" id="WP_067545005.1">
    <property type="nucleotide sequence ID" value="NZ_CP012836.1"/>
</dbReference>
<organism evidence="1 2">
    <name type="scientific">Algoriphagus sanaruensis</name>
    <dbReference type="NCBI Taxonomy" id="1727163"/>
    <lineage>
        <taxon>Bacteria</taxon>
        <taxon>Pseudomonadati</taxon>
        <taxon>Bacteroidota</taxon>
        <taxon>Cytophagia</taxon>
        <taxon>Cytophagales</taxon>
        <taxon>Cyclobacteriaceae</taxon>
        <taxon>Algoriphagus</taxon>
    </lineage>
</organism>
<dbReference type="OrthoDB" id="823383at2"/>
<dbReference type="Proteomes" id="UP000073816">
    <property type="component" value="Chromosome"/>
</dbReference>
<dbReference type="EMBL" id="CP012836">
    <property type="protein sequence ID" value="AMQ56087.1"/>
    <property type="molecule type" value="Genomic_DNA"/>
</dbReference>
<reference evidence="1 2" key="2">
    <citation type="journal article" date="2016" name="Genome Announc.">
        <title>Complete Genome Sequence of Algoriphagus sp. Strain M8-2, Isolated from a Brackish Lake.</title>
        <authorList>
            <person name="Muraguchi Y."/>
            <person name="Kushimoto K."/>
            <person name="Ohtsubo Y."/>
            <person name="Suzuki T."/>
            <person name="Dohra H."/>
            <person name="Kimbara K."/>
            <person name="Shintani M."/>
        </authorList>
    </citation>
    <scope>NUCLEOTIDE SEQUENCE [LARGE SCALE GENOMIC DNA]</scope>
    <source>
        <strain evidence="1 2">M8-2</strain>
    </source>
</reference>
<accession>A0A142ELT2</accession>
<evidence type="ECO:0000313" key="2">
    <source>
        <dbReference type="Proteomes" id="UP000073816"/>
    </source>
</evidence>
<evidence type="ECO:0000313" key="1">
    <source>
        <dbReference type="EMBL" id="AMQ56087.1"/>
    </source>
</evidence>
<proteinExistence type="predicted"/>
<gene>
    <name evidence="1" type="ORF">AO498_06655</name>
</gene>